<evidence type="ECO:0000256" key="1">
    <source>
        <dbReference type="PROSITE-ProRule" id="PRU10141"/>
    </source>
</evidence>
<dbReference type="Proteomes" id="UP001174909">
    <property type="component" value="Unassembled WGS sequence"/>
</dbReference>
<dbReference type="InterPro" id="IPR051681">
    <property type="entry name" value="Ser/Thr_Kinases-Pseudokinases"/>
</dbReference>
<evidence type="ECO:0000256" key="3">
    <source>
        <dbReference type="SAM" id="MobiDB-lite"/>
    </source>
</evidence>
<dbReference type="InterPro" id="IPR008266">
    <property type="entry name" value="Tyr_kinase_AS"/>
</dbReference>
<reference evidence="5" key="1">
    <citation type="submission" date="2023-03" db="EMBL/GenBank/DDBJ databases">
        <authorList>
            <person name="Steffen K."/>
            <person name="Cardenas P."/>
        </authorList>
    </citation>
    <scope>NUCLEOTIDE SEQUENCE</scope>
</reference>
<dbReference type="PROSITE" id="PS50011">
    <property type="entry name" value="PROTEIN_KINASE_DOM"/>
    <property type="match status" value="1"/>
</dbReference>
<dbReference type="PANTHER" id="PTHR44329:SF289">
    <property type="entry name" value="SERINE_THREONINE-PROTEIN KINASE VIK"/>
    <property type="match status" value="1"/>
</dbReference>
<evidence type="ECO:0000256" key="2">
    <source>
        <dbReference type="SAM" id="Coils"/>
    </source>
</evidence>
<evidence type="ECO:0000313" key="5">
    <source>
        <dbReference type="EMBL" id="CAI8031604.1"/>
    </source>
</evidence>
<dbReference type="InterPro" id="IPR012317">
    <property type="entry name" value="Poly(ADP-ribose)pol_cat_dom"/>
</dbReference>
<dbReference type="GO" id="GO:0004674">
    <property type="term" value="F:protein serine/threonine kinase activity"/>
    <property type="evidence" value="ECO:0007669"/>
    <property type="project" value="TreeGrafter"/>
</dbReference>
<proteinExistence type="predicted"/>
<dbReference type="Pfam" id="PF00644">
    <property type="entry name" value="PARP"/>
    <property type="match status" value="1"/>
</dbReference>
<keyword evidence="1" id="KW-0547">Nucleotide-binding</keyword>
<dbReference type="Pfam" id="PF07714">
    <property type="entry name" value="PK_Tyr_Ser-Thr"/>
    <property type="match status" value="1"/>
</dbReference>
<dbReference type="SUPFAM" id="SSF56399">
    <property type="entry name" value="ADP-ribosylation"/>
    <property type="match status" value="1"/>
</dbReference>
<keyword evidence="5" id="KW-0808">Transferase</keyword>
<evidence type="ECO:0000259" key="4">
    <source>
        <dbReference type="PROSITE" id="PS50011"/>
    </source>
</evidence>
<feature type="domain" description="Protein kinase" evidence="4">
    <location>
        <begin position="21"/>
        <end position="331"/>
    </location>
</feature>
<keyword evidence="2" id="KW-0175">Coiled coil</keyword>
<dbReference type="InterPro" id="IPR011009">
    <property type="entry name" value="Kinase-like_dom_sf"/>
</dbReference>
<accession>A0AA35SL56</accession>
<comment type="caution">
    <text evidence="5">The sequence shown here is derived from an EMBL/GenBank/DDBJ whole genome shotgun (WGS) entry which is preliminary data.</text>
</comment>
<dbReference type="EMBL" id="CASHTH010002554">
    <property type="protein sequence ID" value="CAI8031604.1"/>
    <property type="molecule type" value="Genomic_DNA"/>
</dbReference>
<dbReference type="AlphaFoldDB" id="A0AA35SL56"/>
<evidence type="ECO:0000313" key="6">
    <source>
        <dbReference type="Proteomes" id="UP001174909"/>
    </source>
</evidence>
<sequence>MAERFLRDYPGLKPFVLSDVQLTGTRIGGGAYGKVEEVSFPVGAAAKTIYAFLQEGDGTTVDLPKAATEFVKECQLMSTLRHPNIVQFLGVTFFPSSRLPALVMERLLTSLHDLLVPDPLPPSGAVTPLSFFTMALKCSVLHDVASGLAYLHEQAPPVIHRDLSARNVLLDSGMVAKIADLGVARIVPRVRAAVTMTKGPGALVYMPPEAFEPTQSNAGKSRYNTSIDVFSLGVVTIFTIGEVFPCDPLSPNYLDENSGLLVARTELQRRSEYMRHVNEQLRACGQLRGDHPLVRLIQQCLHNGPHKRPSISEVLSLLDEARGCFSRHESEMNKCEMVRTLQSQPRNQNLEHVLRDLVTKNADAQSRMQDLLSINQGKDRELAEGQQHLRQMEEQLTRAEETIRREQEMRERESGLMLAKDRELVHTQEKLQKILRAVPLMKDSQGIKRGKCQHCQCSKYVPPEEYRSDNKFFCVYCGHRPAEHVQIEENPPAVARSTHSLEPREEGAGVGRPVQRKVYRQGTGPALATKKSGSTDDQRKIIMCTIAKRPKQSLGIITANFPGETGLRMLGVEVGTPAHDALRSGDLKLLDHITHLNEDKINSKKNWFEQSTMDKTRPMLTLWRNNDFPSMKDFLTYVEDKCPLATHIRLILNPSQFHMDGDFGLGVFPTAGRILTVVNNDSSADLSGVTRDDELLLYSTVSTASVSFPKLSTSYSRMERDFQAALDGGEHLLLAFRNTMAGDFIACTKDGLHVDFCTYKCCSDYWNRYGLHHGRTPPLAVIPQGTRVHDYCVSHLSQQSSAVAKDGPSFEKANLPGEVDDKDTGAVFKDSVASSSGSRATHSLLCRFPGCREKRRCNSRFCCSDHAKRFNSSYCLFGECTKRGELHNFCSWDHFMEATREGMCGVVNIPTTSGEYKTLQRQFVTTWCSKKGKLPGIRQVLRIVNPALEQRFNQYVAGLSPDYGDVEQYYHGTQLKCDILEYFDPCTKAQCGICGIARKGFDPQRISSSSWQRFGKGFYFAANSSKAYEYPLRSRAPDTWTSAHRYLLVCDIAPGRKYILHENNPSLKGPPRDYDSVYGKVCDQLPKKRSALNYDELVVYKTESIRPHYILVLENTLMVTD</sequence>
<feature type="region of interest" description="Disordered" evidence="3">
    <location>
        <begin position="496"/>
        <end position="535"/>
    </location>
</feature>
<feature type="coiled-coil region" evidence="2">
    <location>
        <begin position="347"/>
        <end position="412"/>
    </location>
</feature>
<dbReference type="GO" id="GO:0003950">
    <property type="term" value="F:NAD+ poly-ADP-ribosyltransferase activity"/>
    <property type="evidence" value="ECO:0007669"/>
    <property type="project" value="InterPro"/>
</dbReference>
<keyword evidence="5" id="KW-0418">Kinase</keyword>
<dbReference type="InterPro" id="IPR017441">
    <property type="entry name" value="Protein_kinase_ATP_BS"/>
</dbReference>
<protein>
    <submittedName>
        <fullName evidence="5">Serine/threonine-protein kinase CTR1</fullName>
    </submittedName>
</protein>
<dbReference type="Gene3D" id="3.90.228.10">
    <property type="match status" value="1"/>
</dbReference>
<name>A0AA35SL56_GEOBA</name>
<dbReference type="SUPFAM" id="SSF56112">
    <property type="entry name" value="Protein kinase-like (PK-like)"/>
    <property type="match status" value="1"/>
</dbReference>
<dbReference type="PROSITE" id="PS00107">
    <property type="entry name" value="PROTEIN_KINASE_ATP"/>
    <property type="match status" value="1"/>
</dbReference>
<feature type="binding site" evidence="1">
    <location>
        <position position="47"/>
    </location>
    <ligand>
        <name>ATP</name>
        <dbReference type="ChEBI" id="CHEBI:30616"/>
    </ligand>
</feature>
<keyword evidence="6" id="KW-1185">Reference proteome</keyword>
<dbReference type="InterPro" id="IPR000719">
    <property type="entry name" value="Prot_kinase_dom"/>
</dbReference>
<dbReference type="GO" id="GO:0005524">
    <property type="term" value="F:ATP binding"/>
    <property type="evidence" value="ECO:0007669"/>
    <property type="project" value="UniProtKB-UniRule"/>
</dbReference>
<dbReference type="Gene3D" id="3.30.200.20">
    <property type="entry name" value="Phosphorylase Kinase, domain 1"/>
    <property type="match status" value="1"/>
</dbReference>
<gene>
    <name evidence="5" type="ORF">GBAR_LOCUS17939</name>
</gene>
<dbReference type="PROSITE" id="PS00109">
    <property type="entry name" value="PROTEIN_KINASE_TYR"/>
    <property type="match status" value="1"/>
</dbReference>
<dbReference type="Gene3D" id="1.10.510.10">
    <property type="entry name" value="Transferase(Phosphotransferase) domain 1"/>
    <property type="match status" value="1"/>
</dbReference>
<dbReference type="InterPro" id="IPR001245">
    <property type="entry name" value="Ser-Thr/Tyr_kinase_cat_dom"/>
</dbReference>
<dbReference type="PANTHER" id="PTHR44329">
    <property type="entry name" value="SERINE/THREONINE-PROTEIN KINASE TNNI3K-RELATED"/>
    <property type="match status" value="1"/>
</dbReference>
<organism evidence="5 6">
    <name type="scientific">Geodia barretti</name>
    <name type="common">Barrett's horny sponge</name>
    <dbReference type="NCBI Taxonomy" id="519541"/>
    <lineage>
        <taxon>Eukaryota</taxon>
        <taxon>Metazoa</taxon>
        <taxon>Porifera</taxon>
        <taxon>Demospongiae</taxon>
        <taxon>Heteroscleromorpha</taxon>
        <taxon>Tetractinellida</taxon>
        <taxon>Astrophorina</taxon>
        <taxon>Geodiidae</taxon>
        <taxon>Geodia</taxon>
    </lineage>
</organism>
<keyword evidence="1" id="KW-0067">ATP-binding</keyword>